<keyword evidence="2" id="KW-1185">Reference proteome</keyword>
<evidence type="ECO:0000313" key="1">
    <source>
        <dbReference type="EMBL" id="WPY00861.1"/>
    </source>
</evidence>
<gene>
    <name evidence="1" type="ORF">Trichorick_00751</name>
</gene>
<name>A0ABZ0USS6_9RICK</name>
<protein>
    <submittedName>
        <fullName evidence="1">Ribbon-helix-helix domain containing protein</fullName>
    </submittedName>
</protein>
<dbReference type="SUPFAM" id="SSF47598">
    <property type="entry name" value="Ribbon-helix-helix"/>
    <property type="match status" value="1"/>
</dbReference>
<dbReference type="RefSeq" id="WP_323737691.1">
    <property type="nucleotide sequence ID" value="NZ_CP112932.1"/>
</dbReference>
<organism evidence="1 2">
    <name type="scientific">Candidatus Trichorickettsia mobilis</name>
    <dbReference type="NCBI Taxonomy" id="1346319"/>
    <lineage>
        <taxon>Bacteria</taxon>
        <taxon>Pseudomonadati</taxon>
        <taxon>Pseudomonadota</taxon>
        <taxon>Alphaproteobacteria</taxon>
        <taxon>Rickettsiales</taxon>
        <taxon>Rickettsiaceae</taxon>
        <taxon>Rickettsieae</taxon>
        <taxon>Candidatus Trichorickettsia</taxon>
    </lineage>
</organism>
<dbReference type="Gene3D" id="1.10.1220.10">
    <property type="entry name" value="Met repressor-like"/>
    <property type="match status" value="1"/>
</dbReference>
<dbReference type="InterPro" id="IPR013321">
    <property type="entry name" value="Arc_rbn_hlx_hlx"/>
</dbReference>
<sequence length="72" mass="8353">MTVISTQIPERLYSSLSQVAKQLDRSKSYLIREALEIYLQELLKGVEDCSGSKKLKQKNLNRAKLIQNYDYT</sequence>
<evidence type="ECO:0000313" key="2">
    <source>
        <dbReference type="Proteomes" id="UP001326613"/>
    </source>
</evidence>
<dbReference type="InterPro" id="IPR010985">
    <property type="entry name" value="Ribbon_hlx_hlx"/>
</dbReference>
<dbReference type="EMBL" id="CP112932">
    <property type="protein sequence ID" value="WPY00861.1"/>
    <property type="molecule type" value="Genomic_DNA"/>
</dbReference>
<reference evidence="1 2" key="1">
    <citation type="submission" date="2022-10" db="EMBL/GenBank/DDBJ databases">
        <title>Host association and intracellularity evolved multiple times independently in the Rickettsiales.</title>
        <authorList>
            <person name="Castelli M."/>
            <person name="Nardi T."/>
            <person name="Gammuto L."/>
            <person name="Bellinzona G."/>
            <person name="Sabaneyeva E."/>
            <person name="Potekhin A."/>
            <person name="Serra V."/>
            <person name="Petroni G."/>
            <person name="Sassera D."/>
        </authorList>
    </citation>
    <scope>NUCLEOTIDE SEQUENCE [LARGE SCALE GENOMIC DNA]</scope>
    <source>
        <strain evidence="1 2">Kr 154-4</strain>
    </source>
</reference>
<accession>A0ABZ0USS6</accession>
<dbReference type="CDD" id="cd22233">
    <property type="entry name" value="RHH_CopAso-like"/>
    <property type="match status" value="1"/>
</dbReference>
<dbReference type="Proteomes" id="UP001326613">
    <property type="component" value="Chromosome"/>
</dbReference>
<proteinExistence type="predicted"/>